<proteinExistence type="predicted"/>
<dbReference type="AlphaFoldDB" id="A0A2G5BE65"/>
<evidence type="ECO:0000313" key="2">
    <source>
        <dbReference type="Proteomes" id="UP000242474"/>
    </source>
</evidence>
<protein>
    <submittedName>
        <fullName evidence="1">Uncharacterized protein</fullName>
    </submittedName>
</protein>
<dbReference type="EMBL" id="KZ303495">
    <property type="protein sequence ID" value="PIA17291.1"/>
    <property type="molecule type" value="Genomic_DNA"/>
</dbReference>
<gene>
    <name evidence="1" type="ORF">COEREDRAFT_80630</name>
</gene>
<sequence length="62" mass="7414">MFVYPIQSFWIHPVIFFLGRMTDNSLTFHKNLYFSAAVVLDVWRSNDEVQKIDIVSVFMRDK</sequence>
<accession>A0A2G5BE65</accession>
<keyword evidence="2" id="KW-1185">Reference proteome</keyword>
<reference evidence="1 2" key="1">
    <citation type="journal article" date="2015" name="Genome Biol. Evol.">
        <title>Phylogenomic analyses indicate that early fungi evolved digesting cell walls of algal ancestors of land plants.</title>
        <authorList>
            <person name="Chang Y."/>
            <person name="Wang S."/>
            <person name="Sekimoto S."/>
            <person name="Aerts A.L."/>
            <person name="Choi C."/>
            <person name="Clum A."/>
            <person name="LaButti K.M."/>
            <person name="Lindquist E.A."/>
            <person name="Yee Ngan C."/>
            <person name="Ohm R.A."/>
            <person name="Salamov A.A."/>
            <person name="Grigoriev I.V."/>
            <person name="Spatafora J.W."/>
            <person name="Berbee M.L."/>
        </authorList>
    </citation>
    <scope>NUCLEOTIDE SEQUENCE [LARGE SCALE GENOMIC DNA]</scope>
    <source>
        <strain evidence="1 2">NRRL 1564</strain>
    </source>
</reference>
<name>A0A2G5BE65_COERN</name>
<evidence type="ECO:0000313" key="1">
    <source>
        <dbReference type="EMBL" id="PIA17291.1"/>
    </source>
</evidence>
<dbReference type="Proteomes" id="UP000242474">
    <property type="component" value="Unassembled WGS sequence"/>
</dbReference>
<organism evidence="1 2">
    <name type="scientific">Coemansia reversa (strain ATCC 12441 / NRRL 1564)</name>
    <dbReference type="NCBI Taxonomy" id="763665"/>
    <lineage>
        <taxon>Eukaryota</taxon>
        <taxon>Fungi</taxon>
        <taxon>Fungi incertae sedis</taxon>
        <taxon>Zoopagomycota</taxon>
        <taxon>Kickxellomycotina</taxon>
        <taxon>Kickxellomycetes</taxon>
        <taxon>Kickxellales</taxon>
        <taxon>Kickxellaceae</taxon>
        <taxon>Coemansia</taxon>
    </lineage>
</organism>